<comment type="function">
    <text evidence="12">Acts as a processive, ATP-dependent zinc metallopeptidase for both cytoplasmic and membrane proteins. Plays a role in the quality control of integral membrane proteins.</text>
</comment>
<dbReference type="GO" id="GO:0008270">
    <property type="term" value="F:zinc ion binding"/>
    <property type="evidence" value="ECO:0007669"/>
    <property type="project" value="UniProtKB-UniRule"/>
</dbReference>
<protein>
    <recommendedName>
        <fullName evidence="12">ATP-dependent zinc metalloprotease FtsH</fullName>
        <ecNumber evidence="12">3.4.24.-</ecNumber>
    </recommendedName>
</protein>
<evidence type="ECO:0000256" key="3">
    <source>
        <dbReference type="ARBA" id="ARBA00022692"/>
    </source>
</evidence>
<feature type="transmembrane region" description="Helical" evidence="12">
    <location>
        <begin position="27"/>
        <end position="46"/>
    </location>
</feature>
<reference evidence="16 17" key="1">
    <citation type="submission" date="2016-10" db="EMBL/GenBank/DDBJ databases">
        <authorList>
            <person name="de Groot N.N."/>
        </authorList>
    </citation>
    <scope>NUCLEOTIDE SEQUENCE [LARGE SCALE GENOMIC DNA]</scope>
    <source>
        <strain evidence="16 17">D31d</strain>
    </source>
</reference>
<feature type="domain" description="AAA+ ATPase" evidence="15">
    <location>
        <begin position="234"/>
        <end position="374"/>
    </location>
</feature>
<evidence type="ECO:0000256" key="10">
    <source>
        <dbReference type="ARBA" id="ARBA00023049"/>
    </source>
</evidence>
<evidence type="ECO:0000256" key="4">
    <source>
        <dbReference type="ARBA" id="ARBA00022723"/>
    </source>
</evidence>
<evidence type="ECO:0000256" key="8">
    <source>
        <dbReference type="ARBA" id="ARBA00022840"/>
    </source>
</evidence>
<dbReference type="InterPro" id="IPR050928">
    <property type="entry name" value="ATP-dep_Zn_Metalloprotease"/>
</dbReference>
<dbReference type="SMART" id="SM00382">
    <property type="entry name" value="AAA"/>
    <property type="match status" value="1"/>
</dbReference>
<evidence type="ECO:0000313" key="16">
    <source>
        <dbReference type="EMBL" id="SEA88745.1"/>
    </source>
</evidence>
<dbReference type="GO" id="GO:0051301">
    <property type="term" value="P:cell division"/>
    <property type="evidence" value="ECO:0007669"/>
    <property type="project" value="UniProtKB-KW"/>
</dbReference>
<keyword evidence="7 12" id="KW-0862">Zinc</keyword>
<dbReference type="Pfam" id="PF01434">
    <property type="entry name" value="Peptidase_M41"/>
    <property type="match status" value="1"/>
</dbReference>
<dbReference type="InterPro" id="IPR003959">
    <property type="entry name" value="ATPase_AAA_core"/>
</dbReference>
<dbReference type="CDD" id="cd19501">
    <property type="entry name" value="RecA-like_FtsH"/>
    <property type="match status" value="1"/>
</dbReference>
<keyword evidence="5 12" id="KW-0547">Nucleotide-binding</keyword>
<dbReference type="RefSeq" id="WP_074762181.1">
    <property type="nucleotide sequence ID" value="NZ_FNRF01000006.1"/>
</dbReference>
<keyword evidence="10 12" id="KW-0482">Metalloprotease</keyword>
<proteinExistence type="inferred from homology"/>
<evidence type="ECO:0000256" key="5">
    <source>
        <dbReference type="ARBA" id="ARBA00022741"/>
    </source>
</evidence>
<name>A0A1H4EUR5_XYLRU</name>
<dbReference type="NCBIfam" id="TIGR01241">
    <property type="entry name" value="FtsH_fam"/>
    <property type="match status" value="1"/>
</dbReference>
<dbReference type="InterPro" id="IPR041569">
    <property type="entry name" value="AAA_lid_3"/>
</dbReference>
<keyword evidence="16" id="KW-0132">Cell division</keyword>
<dbReference type="GO" id="GO:0004222">
    <property type="term" value="F:metalloendopeptidase activity"/>
    <property type="evidence" value="ECO:0007669"/>
    <property type="project" value="InterPro"/>
</dbReference>
<keyword evidence="8 12" id="KW-0067">ATP-binding</keyword>
<dbReference type="Pfam" id="PF00004">
    <property type="entry name" value="AAA"/>
    <property type="match status" value="1"/>
</dbReference>
<gene>
    <name evidence="12" type="primary">ftsH</name>
    <name evidence="16" type="ORF">SAMN05216462_2980</name>
</gene>
<feature type="region of interest" description="Disordered" evidence="14">
    <location>
        <begin position="658"/>
        <end position="690"/>
    </location>
</feature>
<evidence type="ECO:0000256" key="9">
    <source>
        <dbReference type="ARBA" id="ARBA00022989"/>
    </source>
</evidence>
<dbReference type="FunFam" id="1.20.58.760:FF:000001">
    <property type="entry name" value="ATP-dependent zinc metalloprotease FtsH"/>
    <property type="match status" value="1"/>
</dbReference>
<dbReference type="InterPro" id="IPR037219">
    <property type="entry name" value="Peptidase_M41-like"/>
</dbReference>
<dbReference type="GO" id="GO:0016887">
    <property type="term" value="F:ATP hydrolysis activity"/>
    <property type="evidence" value="ECO:0007669"/>
    <property type="project" value="UniProtKB-UniRule"/>
</dbReference>
<dbReference type="GO" id="GO:0006508">
    <property type="term" value="P:proteolysis"/>
    <property type="evidence" value="ECO:0007669"/>
    <property type="project" value="UniProtKB-KW"/>
</dbReference>
<sequence length="690" mass="76225">MENNQKPSKNNGANGPKMNMPKFNMNWIYFIAILTLGLLYFTSGGAENSSVAKTASYSEFKTMVERGYAKKIVVNKAQSMLRMYVKPEHIRDVFHQGTQQTGVEPYLEVEFGSVDQVEQFVAKAKDEKVFTGDLAFDNKRDNEFLSLILSNLIPILFIVGLWIFLMRRMGGGGGGVGGGVFNVGKSKAKMYEKGGELGITFKDVAGQAGAKQEIQEIVDFLKNPQKYTDLGGKIPKGALLVGPPGTGKTLLAKAVAGEAGVPFFSMSGSDFVEMFVGVGASRVRDLFQQAKTKSPCIIFIDEIDAVGRARSKNPAMGGNDERENTLNALLTEMDGFGTNSGVIILAATNRADMLDSALLRAGRFDRQIHVDLPDLNERKEVFKVHLKPVKIDESVDIDFLARQTPGFSGADIANVCNEAALIAARHNSQTVTKQDFLDAVDRIIGGLEKKTKVMTQAEKRSIAIHEAGHATISWFTEFANPLVKVSIVPRGQALGAAWYLPEERVLQTKEAMLDEMCSLLGGRAAEELFVGHISTGAMNDLERTTKQAYGMIAYAGMSEKLPNVCYYNNAEYQFQKPYSETTAKIMDDEVLRMINEQYERAKQILTEHKEGHAQLAQLLIDREVIFAEDVEKIFGKRPWTSRAEELLEAQMKADAERMAEERAKELEAEAMAAEQKALESKPEEKEDKDA</sequence>
<comment type="similarity">
    <text evidence="1 12">In the C-terminal section; belongs to the peptidase M41 family.</text>
</comment>
<dbReference type="InterPro" id="IPR003960">
    <property type="entry name" value="ATPase_AAA_CS"/>
</dbReference>
<dbReference type="OrthoDB" id="9809379at2"/>
<dbReference type="Gene3D" id="1.20.58.760">
    <property type="entry name" value="Peptidase M41"/>
    <property type="match status" value="1"/>
</dbReference>
<comment type="similarity">
    <text evidence="12">In the central section; belongs to the AAA ATPase family.</text>
</comment>
<keyword evidence="9 12" id="KW-1133">Transmembrane helix</keyword>
<dbReference type="Gene3D" id="1.10.8.60">
    <property type="match status" value="1"/>
</dbReference>
<evidence type="ECO:0000256" key="7">
    <source>
        <dbReference type="ARBA" id="ARBA00022833"/>
    </source>
</evidence>
<dbReference type="GO" id="GO:0005524">
    <property type="term" value="F:ATP binding"/>
    <property type="evidence" value="ECO:0007669"/>
    <property type="project" value="UniProtKB-UniRule"/>
</dbReference>
<comment type="similarity">
    <text evidence="13">Belongs to the AAA ATPase family.</text>
</comment>
<evidence type="ECO:0000256" key="13">
    <source>
        <dbReference type="RuleBase" id="RU003651"/>
    </source>
</evidence>
<keyword evidence="16" id="KW-0131">Cell cycle</keyword>
<evidence type="ECO:0000256" key="1">
    <source>
        <dbReference type="ARBA" id="ARBA00010044"/>
    </source>
</evidence>
<evidence type="ECO:0000256" key="14">
    <source>
        <dbReference type="SAM" id="MobiDB-lite"/>
    </source>
</evidence>
<dbReference type="Pfam" id="PF06480">
    <property type="entry name" value="FtsH_ext"/>
    <property type="match status" value="1"/>
</dbReference>
<accession>A0A1H4EUR5</accession>
<dbReference type="SUPFAM" id="SSF52540">
    <property type="entry name" value="P-loop containing nucleoside triphosphate hydrolases"/>
    <property type="match status" value="1"/>
</dbReference>
<dbReference type="SUPFAM" id="SSF140990">
    <property type="entry name" value="FtsH protease domain-like"/>
    <property type="match status" value="1"/>
</dbReference>
<keyword evidence="12" id="KW-1003">Cell membrane</keyword>
<dbReference type="AlphaFoldDB" id="A0A1H4EUR5"/>
<dbReference type="EMBL" id="FNRF01000006">
    <property type="protein sequence ID" value="SEA88745.1"/>
    <property type="molecule type" value="Genomic_DNA"/>
</dbReference>
<dbReference type="EC" id="3.4.24.-" evidence="12"/>
<feature type="binding site" evidence="12">
    <location>
        <begin position="242"/>
        <end position="249"/>
    </location>
    <ligand>
        <name>ATP</name>
        <dbReference type="ChEBI" id="CHEBI:30616"/>
    </ligand>
</feature>
<dbReference type="InterPro" id="IPR003593">
    <property type="entry name" value="AAA+_ATPase"/>
</dbReference>
<evidence type="ECO:0000259" key="15">
    <source>
        <dbReference type="SMART" id="SM00382"/>
    </source>
</evidence>
<feature type="transmembrane region" description="Helical" evidence="12">
    <location>
        <begin position="144"/>
        <end position="165"/>
    </location>
</feature>
<dbReference type="PANTHER" id="PTHR43655:SF2">
    <property type="entry name" value="AFG3 LIKE MATRIX AAA PEPTIDASE SUBUNIT 2, ISOFORM A"/>
    <property type="match status" value="1"/>
</dbReference>
<dbReference type="Gene3D" id="3.40.50.300">
    <property type="entry name" value="P-loop containing nucleotide triphosphate hydrolases"/>
    <property type="match status" value="1"/>
</dbReference>
<evidence type="ECO:0000256" key="2">
    <source>
        <dbReference type="ARBA" id="ARBA00022670"/>
    </source>
</evidence>
<dbReference type="InterPro" id="IPR005936">
    <property type="entry name" value="FtsH"/>
</dbReference>
<dbReference type="InterPro" id="IPR027417">
    <property type="entry name" value="P-loop_NTPase"/>
</dbReference>
<feature type="compositionally biased region" description="Basic and acidic residues" evidence="14">
    <location>
        <begin position="658"/>
        <end position="667"/>
    </location>
</feature>
<evidence type="ECO:0000256" key="6">
    <source>
        <dbReference type="ARBA" id="ARBA00022801"/>
    </source>
</evidence>
<keyword evidence="11 12" id="KW-0472">Membrane</keyword>
<keyword evidence="3 12" id="KW-0812">Transmembrane</keyword>
<dbReference type="GO" id="GO:0004176">
    <property type="term" value="F:ATP-dependent peptidase activity"/>
    <property type="evidence" value="ECO:0007669"/>
    <property type="project" value="InterPro"/>
</dbReference>
<comment type="subunit">
    <text evidence="12">Homohexamer.</text>
</comment>
<feature type="binding site" evidence="12">
    <location>
        <position position="469"/>
    </location>
    <ligand>
        <name>Zn(2+)</name>
        <dbReference type="ChEBI" id="CHEBI:29105"/>
        <note>catalytic</note>
    </ligand>
</feature>
<dbReference type="GO" id="GO:0005886">
    <property type="term" value="C:plasma membrane"/>
    <property type="evidence" value="ECO:0007669"/>
    <property type="project" value="UniProtKB-SubCell"/>
</dbReference>
<dbReference type="GO" id="GO:0030163">
    <property type="term" value="P:protein catabolic process"/>
    <property type="evidence" value="ECO:0007669"/>
    <property type="project" value="UniProtKB-UniRule"/>
</dbReference>
<feature type="binding site" evidence="12">
    <location>
        <position position="540"/>
    </location>
    <ligand>
        <name>Zn(2+)</name>
        <dbReference type="ChEBI" id="CHEBI:29105"/>
        <note>catalytic</note>
    </ligand>
</feature>
<dbReference type="Pfam" id="PF17862">
    <property type="entry name" value="AAA_lid_3"/>
    <property type="match status" value="1"/>
</dbReference>
<dbReference type="HAMAP" id="MF_01458">
    <property type="entry name" value="FtsH"/>
    <property type="match status" value="1"/>
</dbReference>
<feature type="binding site" evidence="12">
    <location>
        <position position="465"/>
    </location>
    <ligand>
        <name>Zn(2+)</name>
        <dbReference type="ChEBI" id="CHEBI:29105"/>
        <note>catalytic</note>
    </ligand>
</feature>
<dbReference type="PROSITE" id="PS00674">
    <property type="entry name" value="AAA"/>
    <property type="match status" value="1"/>
</dbReference>
<organism evidence="16 17">
    <name type="scientific">Xylanibacter ruminicola</name>
    <name type="common">Prevotella ruminicola</name>
    <dbReference type="NCBI Taxonomy" id="839"/>
    <lineage>
        <taxon>Bacteria</taxon>
        <taxon>Pseudomonadati</taxon>
        <taxon>Bacteroidota</taxon>
        <taxon>Bacteroidia</taxon>
        <taxon>Bacteroidales</taxon>
        <taxon>Prevotellaceae</taxon>
        <taxon>Xylanibacter</taxon>
    </lineage>
</organism>
<feature type="compositionally biased region" description="Basic and acidic residues" evidence="14">
    <location>
        <begin position="676"/>
        <end position="690"/>
    </location>
</feature>
<dbReference type="FunFam" id="3.40.50.300:FF:000001">
    <property type="entry name" value="ATP-dependent zinc metalloprotease FtsH"/>
    <property type="match status" value="1"/>
</dbReference>
<evidence type="ECO:0000313" key="17">
    <source>
        <dbReference type="Proteomes" id="UP000182257"/>
    </source>
</evidence>
<dbReference type="InterPro" id="IPR000642">
    <property type="entry name" value="Peptidase_M41"/>
</dbReference>
<evidence type="ECO:0000256" key="11">
    <source>
        <dbReference type="ARBA" id="ARBA00023136"/>
    </source>
</evidence>
<keyword evidence="6 12" id="KW-0378">Hydrolase</keyword>
<keyword evidence="2 12" id="KW-0645">Protease</keyword>
<keyword evidence="4 12" id="KW-0479">Metal-binding</keyword>
<dbReference type="PANTHER" id="PTHR43655">
    <property type="entry name" value="ATP-DEPENDENT PROTEASE"/>
    <property type="match status" value="1"/>
</dbReference>
<comment type="cofactor">
    <cofactor evidence="12">
        <name>Zn(2+)</name>
        <dbReference type="ChEBI" id="CHEBI:29105"/>
    </cofactor>
    <text evidence="12">Binds 1 zinc ion per subunit.</text>
</comment>
<dbReference type="FunFam" id="1.10.8.60:FF:000083">
    <property type="entry name" value="ATP-dependent zinc metalloprotease FtsH"/>
    <property type="match status" value="1"/>
</dbReference>
<comment type="subcellular location">
    <subcellularLocation>
        <location evidence="12">Cell membrane</location>
        <topology evidence="12">Multi-pass membrane protein</topology>
        <orientation evidence="12">Cytoplasmic side</orientation>
    </subcellularLocation>
</comment>
<feature type="active site" evidence="12">
    <location>
        <position position="466"/>
    </location>
</feature>
<dbReference type="InterPro" id="IPR011546">
    <property type="entry name" value="Pept_M41_FtsH_extracell"/>
</dbReference>
<evidence type="ECO:0000256" key="12">
    <source>
        <dbReference type="HAMAP-Rule" id="MF_01458"/>
    </source>
</evidence>
<dbReference type="Proteomes" id="UP000182257">
    <property type="component" value="Unassembled WGS sequence"/>
</dbReference>